<accession>A0A2S0KM99</accession>
<dbReference type="InterPro" id="IPR004570">
    <property type="entry name" value="Phosphatidylglycerol_P_synth"/>
</dbReference>
<protein>
    <recommendedName>
        <fullName evidence="6 16">CDP-diacylglycerol--glycerol-3-phosphate 3-phosphatidyltransferase</fullName>
        <ecNumber evidence="5 16">2.7.8.5</ecNumber>
    </recommendedName>
</protein>
<feature type="transmembrane region" description="Helical" evidence="18">
    <location>
        <begin position="12"/>
        <end position="28"/>
    </location>
</feature>
<dbReference type="Proteomes" id="UP000237947">
    <property type="component" value="Chromosome"/>
</dbReference>
<dbReference type="EC" id="2.7.8.5" evidence="5 16"/>
<dbReference type="OrthoDB" id="9796672at2"/>
<evidence type="ECO:0000256" key="12">
    <source>
        <dbReference type="ARBA" id="ARBA00023136"/>
    </source>
</evidence>
<evidence type="ECO:0000256" key="8">
    <source>
        <dbReference type="ARBA" id="ARBA00022679"/>
    </source>
</evidence>
<keyword evidence="12 18" id="KW-0472">Membrane</keyword>
<dbReference type="EMBL" id="CP027226">
    <property type="protein sequence ID" value="AVM42162.1"/>
    <property type="molecule type" value="Genomic_DNA"/>
</dbReference>
<comment type="subcellular location">
    <subcellularLocation>
        <location evidence="2">Membrane</location>
        <topology evidence="2">Multi-pass membrane protein</topology>
    </subcellularLocation>
</comment>
<evidence type="ECO:0000256" key="17">
    <source>
        <dbReference type="RuleBase" id="RU003750"/>
    </source>
</evidence>
<dbReference type="GO" id="GO:0008444">
    <property type="term" value="F:CDP-diacylglycerol-glycerol-3-phosphate 3-phosphatidyltransferase activity"/>
    <property type="evidence" value="ECO:0007669"/>
    <property type="project" value="UniProtKB-UniRule"/>
</dbReference>
<dbReference type="PANTHER" id="PTHR14269">
    <property type="entry name" value="CDP-DIACYLGLYCEROL--GLYCEROL-3-PHOSPHATE 3-PHOSPHATIDYLTRANSFERASE-RELATED"/>
    <property type="match status" value="1"/>
</dbReference>
<name>A0A2S0KM99_9FIRM</name>
<dbReference type="PROSITE" id="PS00379">
    <property type="entry name" value="CDP_ALCOHOL_P_TRANSF"/>
    <property type="match status" value="1"/>
</dbReference>
<evidence type="ECO:0000256" key="4">
    <source>
        <dbReference type="ARBA" id="ARBA00010441"/>
    </source>
</evidence>
<comment type="catalytic activity">
    <reaction evidence="15">
        <text>a CDP-1,2-diacyl-sn-glycerol + sn-glycerol 3-phosphate = a 1,2-diacyl-sn-glycero-3-phospho-(1'-sn-glycero-3'-phosphate) + CMP + H(+)</text>
        <dbReference type="Rhea" id="RHEA:12593"/>
        <dbReference type="ChEBI" id="CHEBI:15378"/>
        <dbReference type="ChEBI" id="CHEBI:57597"/>
        <dbReference type="ChEBI" id="CHEBI:58332"/>
        <dbReference type="ChEBI" id="CHEBI:60110"/>
        <dbReference type="ChEBI" id="CHEBI:60377"/>
        <dbReference type="EC" id="2.7.8.5"/>
    </reaction>
</comment>
<comment type="similarity">
    <text evidence="4 17">Belongs to the CDP-alcohol phosphatidyltransferase class-I family.</text>
</comment>
<dbReference type="NCBIfam" id="TIGR00560">
    <property type="entry name" value="pgsA"/>
    <property type="match status" value="1"/>
</dbReference>
<evidence type="ECO:0000256" key="13">
    <source>
        <dbReference type="ARBA" id="ARBA00023209"/>
    </source>
</evidence>
<evidence type="ECO:0000256" key="14">
    <source>
        <dbReference type="ARBA" id="ARBA00023264"/>
    </source>
</evidence>
<dbReference type="InterPro" id="IPR000462">
    <property type="entry name" value="CDP-OH_P_trans"/>
</dbReference>
<keyword evidence="7" id="KW-0444">Lipid biosynthesis</keyword>
<dbReference type="Pfam" id="PF01066">
    <property type="entry name" value="CDP-OH_P_transf"/>
    <property type="match status" value="1"/>
</dbReference>
<evidence type="ECO:0000256" key="16">
    <source>
        <dbReference type="NCBIfam" id="TIGR00560"/>
    </source>
</evidence>
<keyword evidence="20" id="KW-1185">Reference proteome</keyword>
<keyword evidence="14" id="KW-1208">Phospholipid metabolism</keyword>
<evidence type="ECO:0000256" key="18">
    <source>
        <dbReference type="SAM" id="Phobius"/>
    </source>
</evidence>
<dbReference type="GO" id="GO:0006655">
    <property type="term" value="P:phosphatidylglycerol biosynthetic process"/>
    <property type="evidence" value="ECO:0007669"/>
    <property type="project" value="UniProtKB-UniPathway"/>
</dbReference>
<dbReference type="UniPathway" id="UPA00084">
    <property type="reaction ID" value="UER00503"/>
</dbReference>
<keyword evidence="13" id="KW-0594">Phospholipid biosynthesis</keyword>
<comment type="function">
    <text evidence="1">This protein catalyzes the committed step to the synthesis of the acidic phospholipids.</text>
</comment>
<comment type="pathway">
    <text evidence="3">Phospholipid metabolism; phosphatidylglycerol biosynthesis; phosphatidylglycerol from CDP-diacylglycerol: step 1/2.</text>
</comment>
<dbReference type="InterPro" id="IPR050324">
    <property type="entry name" value="CDP-alcohol_PTase-I"/>
</dbReference>
<sequence length="196" mass="21597">MNLPNKLSTFRIILIPFMLIFMIPISGADSWNNFLNKYGMFFAVIIFIVASLTDFFDGNIARKRNLVTNLGKFLDPIADKLLVISAFIAFAALGRLTAWVPIIILFREFIVTGVRTIAASNGVIVSAKMFGKIKATLQMVVIIALMIEHILIVNIGINAFTSTLTLLINVSLVITVIVTILSGLTYITDNKSVLTE</sequence>
<feature type="transmembrane region" description="Helical" evidence="18">
    <location>
        <begin position="166"/>
        <end position="187"/>
    </location>
</feature>
<keyword evidence="9 18" id="KW-0812">Transmembrane</keyword>
<feature type="transmembrane region" description="Helical" evidence="18">
    <location>
        <begin position="139"/>
        <end position="160"/>
    </location>
</feature>
<feature type="transmembrane region" description="Helical" evidence="18">
    <location>
        <begin position="40"/>
        <end position="60"/>
    </location>
</feature>
<reference evidence="20" key="1">
    <citation type="submission" date="2018-02" db="EMBL/GenBank/DDBJ databases">
        <authorList>
            <person name="Holder M.E."/>
            <person name="Ajami N.J."/>
            <person name="Petrosino J.F."/>
        </authorList>
    </citation>
    <scope>NUCLEOTIDE SEQUENCE [LARGE SCALE GENOMIC DNA]</scope>
    <source>
        <strain evidence="20">CCUG 47711</strain>
    </source>
</reference>
<dbReference type="RefSeq" id="WP_106012147.1">
    <property type="nucleotide sequence ID" value="NZ_CP027226.1"/>
</dbReference>
<dbReference type="InterPro" id="IPR043130">
    <property type="entry name" value="CDP-OH_PTrfase_TM_dom"/>
</dbReference>
<gene>
    <name evidence="19" type="primary">pgsA</name>
    <name evidence="19" type="ORF">C5Q98_02455</name>
</gene>
<dbReference type="GO" id="GO:0016020">
    <property type="term" value="C:membrane"/>
    <property type="evidence" value="ECO:0007669"/>
    <property type="project" value="UniProtKB-SubCell"/>
</dbReference>
<evidence type="ECO:0000313" key="20">
    <source>
        <dbReference type="Proteomes" id="UP000237947"/>
    </source>
</evidence>
<evidence type="ECO:0000256" key="6">
    <source>
        <dbReference type="ARBA" id="ARBA00014944"/>
    </source>
</evidence>
<evidence type="ECO:0000256" key="3">
    <source>
        <dbReference type="ARBA" id="ARBA00005042"/>
    </source>
</evidence>
<keyword evidence="11" id="KW-0443">Lipid metabolism</keyword>
<feature type="transmembrane region" description="Helical" evidence="18">
    <location>
        <begin position="81"/>
        <end position="103"/>
    </location>
</feature>
<keyword evidence="10 18" id="KW-1133">Transmembrane helix</keyword>
<dbReference type="PIRSF" id="PIRSF000847">
    <property type="entry name" value="Phos_ph_gly_syn"/>
    <property type="match status" value="1"/>
</dbReference>
<evidence type="ECO:0000256" key="15">
    <source>
        <dbReference type="ARBA" id="ARBA00048586"/>
    </source>
</evidence>
<evidence type="ECO:0000313" key="19">
    <source>
        <dbReference type="EMBL" id="AVM42162.1"/>
    </source>
</evidence>
<dbReference type="PANTHER" id="PTHR14269:SF62">
    <property type="entry name" value="CDP-DIACYLGLYCEROL--GLYCEROL-3-PHOSPHATE 3-PHOSPHATIDYLTRANSFERASE 1, CHLOROPLASTIC"/>
    <property type="match status" value="1"/>
</dbReference>
<dbReference type="InterPro" id="IPR048254">
    <property type="entry name" value="CDP_ALCOHOL_P_TRANSF_CS"/>
</dbReference>
<dbReference type="KEGG" id="fsa:C5Q98_02455"/>
<organism evidence="19 20">
    <name type="scientific">Fastidiosipila sanguinis</name>
    <dbReference type="NCBI Taxonomy" id="236753"/>
    <lineage>
        <taxon>Bacteria</taxon>
        <taxon>Bacillati</taxon>
        <taxon>Bacillota</taxon>
        <taxon>Clostridia</taxon>
        <taxon>Eubacteriales</taxon>
        <taxon>Oscillospiraceae</taxon>
        <taxon>Fastidiosipila</taxon>
    </lineage>
</organism>
<dbReference type="Gene3D" id="1.20.120.1760">
    <property type="match status" value="1"/>
</dbReference>
<evidence type="ECO:0000256" key="7">
    <source>
        <dbReference type="ARBA" id="ARBA00022516"/>
    </source>
</evidence>
<proteinExistence type="inferred from homology"/>
<evidence type="ECO:0000256" key="11">
    <source>
        <dbReference type="ARBA" id="ARBA00023098"/>
    </source>
</evidence>
<evidence type="ECO:0000256" key="10">
    <source>
        <dbReference type="ARBA" id="ARBA00022989"/>
    </source>
</evidence>
<keyword evidence="8 17" id="KW-0808">Transferase</keyword>
<evidence type="ECO:0000256" key="2">
    <source>
        <dbReference type="ARBA" id="ARBA00004141"/>
    </source>
</evidence>
<evidence type="ECO:0000256" key="9">
    <source>
        <dbReference type="ARBA" id="ARBA00022692"/>
    </source>
</evidence>
<evidence type="ECO:0000256" key="1">
    <source>
        <dbReference type="ARBA" id="ARBA00003973"/>
    </source>
</evidence>
<dbReference type="AlphaFoldDB" id="A0A2S0KM99"/>
<evidence type="ECO:0000256" key="5">
    <source>
        <dbReference type="ARBA" id="ARBA00013170"/>
    </source>
</evidence>